<dbReference type="InterPro" id="IPR017945">
    <property type="entry name" value="DHBP_synth_RibB-like_a/b_dom"/>
</dbReference>
<dbReference type="FunFam" id="3.90.870.10:FF:000007">
    <property type="entry name" value="YrdC N6-threonylcarbamoyltransferase domain containing"/>
    <property type="match status" value="1"/>
</dbReference>
<comment type="caution">
    <text evidence="17">The sequence shown here is derived from an EMBL/GenBank/DDBJ whole genome shotgun (WGS) entry which is preliminary data.</text>
</comment>
<dbReference type="InterPro" id="IPR050156">
    <property type="entry name" value="TC-AMP_synthase_SUA5"/>
</dbReference>
<dbReference type="EC" id="2.7.7.87" evidence="5"/>
<comment type="subunit">
    <text evidence="15">Interacts with RSC1A1.</text>
</comment>
<evidence type="ECO:0000256" key="15">
    <source>
        <dbReference type="ARBA" id="ARBA00063146"/>
    </source>
</evidence>
<dbReference type="GO" id="GO:0003725">
    <property type="term" value="F:double-stranded RNA binding"/>
    <property type="evidence" value="ECO:0007669"/>
    <property type="project" value="InterPro"/>
</dbReference>
<keyword evidence="8" id="KW-0963">Cytoplasm</keyword>
<comment type="catalytic activity">
    <reaction evidence="13">
        <text>L-threonine + hydrogencarbonate + ATP = L-threonylcarbamoyladenylate + diphosphate + H2O</text>
        <dbReference type="Rhea" id="RHEA:36407"/>
        <dbReference type="ChEBI" id="CHEBI:15377"/>
        <dbReference type="ChEBI" id="CHEBI:17544"/>
        <dbReference type="ChEBI" id="CHEBI:30616"/>
        <dbReference type="ChEBI" id="CHEBI:33019"/>
        <dbReference type="ChEBI" id="CHEBI:57926"/>
        <dbReference type="ChEBI" id="CHEBI:73682"/>
        <dbReference type="EC" id="2.7.7.87"/>
    </reaction>
</comment>
<keyword evidence="11" id="KW-0496">Mitochondrion</keyword>
<dbReference type="SUPFAM" id="SSF55821">
    <property type="entry name" value="YrdC/RibB"/>
    <property type="match status" value="1"/>
</dbReference>
<organism evidence="17 19">
    <name type="scientific">Adineta steineri</name>
    <dbReference type="NCBI Taxonomy" id="433720"/>
    <lineage>
        <taxon>Eukaryota</taxon>
        <taxon>Metazoa</taxon>
        <taxon>Spiralia</taxon>
        <taxon>Gnathifera</taxon>
        <taxon>Rotifera</taxon>
        <taxon>Eurotatoria</taxon>
        <taxon>Bdelloidea</taxon>
        <taxon>Adinetida</taxon>
        <taxon>Adinetidae</taxon>
        <taxon>Adineta</taxon>
    </lineage>
</organism>
<dbReference type="PANTHER" id="PTHR17490:SF10">
    <property type="entry name" value="THREONYLCARBAMOYL-AMP SYNTHASE"/>
    <property type="match status" value="1"/>
</dbReference>
<dbReference type="Pfam" id="PF01300">
    <property type="entry name" value="Sua5_yciO_yrdC"/>
    <property type="match status" value="1"/>
</dbReference>
<dbReference type="NCBIfam" id="TIGR00057">
    <property type="entry name" value="L-threonylcarbamoyladenylate synthase"/>
    <property type="match status" value="1"/>
</dbReference>
<evidence type="ECO:0000313" key="18">
    <source>
        <dbReference type="EMBL" id="CAF3543982.1"/>
    </source>
</evidence>
<dbReference type="GO" id="GO:0005886">
    <property type="term" value="C:plasma membrane"/>
    <property type="evidence" value="ECO:0007669"/>
    <property type="project" value="UniProtKB-SubCell"/>
</dbReference>
<comment type="subcellular location">
    <subcellularLocation>
        <location evidence="2">Cell membrane</location>
        <topology evidence="2">Peripheral membrane protein</topology>
    </subcellularLocation>
    <subcellularLocation>
        <location evidence="3">Cytoplasm</location>
    </subcellularLocation>
    <subcellularLocation>
        <location evidence="1">Mitochondrion</location>
    </subcellularLocation>
</comment>
<sequence length="490" mass="57277">MTCFEDFSNELLFEIFDYLSFDQILDAFFDLTSRLKEVIRTYPACIDLTKALRHNLRRKGPFQCRSLVVSYASEQFFNKICSNINFQGIRSIELVYNNYSLILSLFHQLPMMQLESITIRDLHVHSYKENFGQGIWSMIATTGLDQLRYLNVPLRIISEDVKQFSFELLSLEHAILKDISDEEMFIFLCHTPNICMFRACMSYFNSDVDVSHLNLPRLTYLDFLTHFELRCWWYEKIESEMFGPEEWQNLIEQCLPNLLYLQVRFFKYVSPDNETYIEDMFENSDYWRNRQPHFRIQNDGVIAVPTDTIYGLAALVHSEQAIHRIYEMKGRSFTKPLAMAVGNIDDVFTWSKPTLSKEQLASENLLPGPVTLMFERQSSLPSYFNPNVTNIAIRIPDCQFMIDLAQRLKQPIALTSANISNEPSSVCIEEFKSLWSQVDLVVDAGLLASNDRRGSTIVDLSRKGYFQVQRQGIGYERIVRYLQEECHLQE</sequence>
<evidence type="ECO:0000256" key="13">
    <source>
        <dbReference type="ARBA" id="ARBA00048366"/>
    </source>
</evidence>
<dbReference type="OrthoDB" id="3648309at2759"/>
<evidence type="ECO:0000256" key="3">
    <source>
        <dbReference type="ARBA" id="ARBA00004496"/>
    </source>
</evidence>
<evidence type="ECO:0000259" key="16">
    <source>
        <dbReference type="PROSITE" id="PS51163"/>
    </source>
</evidence>
<dbReference type="Proteomes" id="UP000663881">
    <property type="component" value="Unassembled WGS sequence"/>
</dbReference>
<evidence type="ECO:0000256" key="2">
    <source>
        <dbReference type="ARBA" id="ARBA00004202"/>
    </source>
</evidence>
<evidence type="ECO:0000256" key="9">
    <source>
        <dbReference type="ARBA" id="ARBA00022679"/>
    </source>
</evidence>
<reference evidence="17" key="1">
    <citation type="submission" date="2021-02" db="EMBL/GenBank/DDBJ databases">
        <authorList>
            <person name="Nowell W R."/>
        </authorList>
    </citation>
    <scope>NUCLEOTIDE SEQUENCE</scope>
</reference>
<evidence type="ECO:0000256" key="14">
    <source>
        <dbReference type="ARBA" id="ARBA00058524"/>
    </source>
</evidence>
<proteinExistence type="inferred from homology"/>
<keyword evidence="10" id="KW-0809">Transit peptide</keyword>
<dbReference type="EMBL" id="CAJOAY010000115">
    <property type="protein sequence ID" value="CAF3543982.1"/>
    <property type="molecule type" value="Genomic_DNA"/>
</dbReference>
<dbReference type="GO" id="GO:0005739">
    <property type="term" value="C:mitochondrion"/>
    <property type="evidence" value="ECO:0007669"/>
    <property type="project" value="UniProtKB-SubCell"/>
</dbReference>
<protein>
    <recommendedName>
        <fullName evidence="6">Threonylcarbamoyl-AMP synthase</fullName>
        <ecNumber evidence="5">2.7.7.87</ecNumber>
    </recommendedName>
</protein>
<evidence type="ECO:0000256" key="11">
    <source>
        <dbReference type="ARBA" id="ARBA00023128"/>
    </source>
</evidence>
<dbReference type="Gene3D" id="3.90.870.10">
    <property type="entry name" value="DHBP synthase"/>
    <property type="match status" value="1"/>
</dbReference>
<dbReference type="GO" id="GO:0061710">
    <property type="term" value="F:L-threonylcarbamoyladenylate synthase"/>
    <property type="evidence" value="ECO:0007669"/>
    <property type="project" value="UniProtKB-EC"/>
</dbReference>
<accession>A0A814LIC4</accession>
<comment type="similarity">
    <text evidence="4">Belongs to the SUA5 family.</text>
</comment>
<dbReference type="PANTHER" id="PTHR17490">
    <property type="entry name" value="SUA5"/>
    <property type="match status" value="1"/>
</dbReference>
<evidence type="ECO:0000256" key="8">
    <source>
        <dbReference type="ARBA" id="ARBA00022490"/>
    </source>
</evidence>
<keyword evidence="12" id="KW-0472">Membrane</keyword>
<feature type="domain" description="YrdC-like" evidence="16">
    <location>
        <begin position="286"/>
        <end position="474"/>
    </location>
</feature>
<evidence type="ECO:0000313" key="17">
    <source>
        <dbReference type="EMBL" id="CAF1064628.1"/>
    </source>
</evidence>
<evidence type="ECO:0000256" key="10">
    <source>
        <dbReference type="ARBA" id="ARBA00022946"/>
    </source>
</evidence>
<evidence type="ECO:0000256" key="7">
    <source>
        <dbReference type="ARBA" id="ARBA00022475"/>
    </source>
</evidence>
<dbReference type="GO" id="GO:0000049">
    <property type="term" value="F:tRNA binding"/>
    <property type="evidence" value="ECO:0007669"/>
    <property type="project" value="TreeGrafter"/>
</dbReference>
<keyword evidence="7" id="KW-1003">Cell membrane</keyword>
<dbReference type="Proteomes" id="UP000663891">
    <property type="component" value="Unassembled WGS sequence"/>
</dbReference>
<evidence type="ECO:0000256" key="12">
    <source>
        <dbReference type="ARBA" id="ARBA00023136"/>
    </source>
</evidence>
<dbReference type="PROSITE" id="PS51163">
    <property type="entry name" value="YRDC"/>
    <property type="match status" value="1"/>
</dbReference>
<dbReference type="AlphaFoldDB" id="A0A814LIC4"/>
<evidence type="ECO:0000313" key="19">
    <source>
        <dbReference type="Proteomes" id="UP000663891"/>
    </source>
</evidence>
<dbReference type="GO" id="GO:0006450">
    <property type="term" value="P:regulation of translational fidelity"/>
    <property type="evidence" value="ECO:0007669"/>
    <property type="project" value="TreeGrafter"/>
</dbReference>
<evidence type="ECO:0000256" key="4">
    <source>
        <dbReference type="ARBA" id="ARBA00007663"/>
    </source>
</evidence>
<comment type="function">
    <text evidence="14">Cytoplasmic and mitochondrial threonylcarbamoyl-AMP synthase required for the formation of a threonylcarbamoyl group on adenosine at position 37 (t(6)A37) in tRNAs that read codons beginning with adenine. Catalyzes the conversion of L-threonine, HCO(3)(-)/CO(2) and ATP to give threonylcarbamoyl-AMP (TC-AMP) as the acyladenylate intermediate, with the release of diphosphate. Participates in t(6)A37 formation in cytoplasmic and mitochondrial tRNAs. May regulate the activity of some transporters.</text>
</comment>
<keyword evidence="9" id="KW-0808">Transferase</keyword>
<dbReference type="InterPro" id="IPR006070">
    <property type="entry name" value="Sua5-like_dom"/>
</dbReference>
<gene>
    <name evidence="18" type="ORF">OKA104_LOCUS3744</name>
    <name evidence="17" type="ORF">VCS650_LOCUS18139</name>
</gene>
<name>A0A814LIC4_9BILA</name>
<evidence type="ECO:0000256" key="6">
    <source>
        <dbReference type="ARBA" id="ARBA00015492"/>
    </source>
</evidence>
<evidence type="ECO:0000256" key="5">
    <source>
        <dbReference type="ARBA" id="ARBA00012584"/>
    </source>
</evidence>
<dbReference type="EMBL" id="CAJNON010000171">
    <property type="protein sequence ID" value="CAF1064628.1"/>
    <property type="molecule type" value="Genomic_DNA"/>
</dbReference>
<evidence type="ECO:0000256" key="1">
    <source>
        <dbReference type="ARBA" id="ARBA00004173"/>
    </source>
</evidence>